<dbReference type="InterPro" id="IPR010093">
    <property type="entry name" value="SinI_DNA-bd"/>
</dbReference>
<keyword evidence="3" id="KW-1185">Reference proteome</keyword>
<dbReference type="Pfam" id="PF12728">
    <property type="entry name" value="HTH_17"/>
    <property type="match status" value="1"/>
</dbReference>
<comment type="caution">
    <text evidence="2">The sequence shown here is derived from an EMBL/GenBank/DDBJ whole genome shotgun (WGS) entry which is preliminary data.</text>
</comment>
<evidence type="ECO:0000259" key="1">
    <source>
        <dbReference type="Pfam" id="PF12728"/>
    </source>
</evidence>
<reference evidence="2 3" key="1">
    <citation type="journal article" date="2021" name="Front. Microbiol.">
        <title>Comprehensive Comparative Genomics and Phenotyping of Methylobacterium Species.</title>
        <authorList>
            <person name="Alessa O."/>
            <person name="Ogura Y."/>
            <person name="Fujitani Y."/>
            <person name="Takami H."/>
            <person name="Hayashi T."/>
            <person name="Sahin N."/>
            <person name="Tani A."/>
        </authorList>
    </citation>
    <scope>NUCLEOTIDE SEQUENCE [LARGE SCALE GENOMIC DNA]</scope>
    <source>
        <strain evidence="2 3">DSM 23679</strain>
    </source>
</reference>
<dbReference type="InterPro" id="IPR041657">
    <property type="entry name" value="HTH_17"/>
</dbReference>
<name>A0ABQ4QQ49_9HYPH</name>
<sequence>MALQQMQAPQVDLRASTGKLLHRPKDVQDILGIGHTTLYRLIGEGKLRVVKIGTASRVTDDSVRAYVASLMMEAA</sequence>
<protein>
    <recommendedName>
        <fullName evidence="1">Helix-turn-helix domain-containing protein</fullName>
    </recommendedName>
</protein>
<evidence type="ECO:0000313" key="2">
    <source>
        <dbReference type="EMBL" id="GJD47015.1"/>
    </source>
</evidence>
<dbReference type="Proteomes" id="UP001055117">
    <property type="component" value="Unassembled WGS sequence"/>
</dbReference>
<gene>
    <name evidence="2" type="ORF">AFCDBAGC_4900</name>
</gene>
<organism evidence="2 3">
    <name type="scientific">Methylobacterium cerastii</name>
    <dbReference type="NCBI Taxonomy" id="932741"/>
    <lineage>
        <taxon>Bacteria</taxon>
        <taxon>Pseudomonadati</taxon>
        <taxon>Pseudomonadota</taxon>
        <taxon>Alphaproteobacteria</taxon>
        <taxon>Hyphomicrobiales</taxon>
        <taxon>Methylobacteriaceae</taxon>
        <taxon>Methylobacterium</taxon>
    </lineage>
</organism>
<feature type="domain" description="Helix-turn-helix" evidence="1">
    <location>
        <begin position="24"/>
        <end position="69"/>
    </location>
</feature>
<accession>A0ABQ4QQ49</accession>
<dbReference type="RefSeq" id="WP_238273224.1">
    <property type="nucleotide sequence ID" value="NZ_BPQG01000108.1"/>
</dbReference>
<dbReference type="EMBL" id="BPQG01000108">
    <property type="protein sequence ID" value="GJD47015.1"/>
    <property type="molecule type" value="Genomic_DNA"/>
</dbReference>
<proteinExistence type="predicted"/>
<evidence type="ECO:0000313" key="3">
    <source>
        <dbReference type="Proteomes" id="UP001055117"/>
    </source>
</evidence>
<dbReference type="NCBIfam" id="TIGR01764">
    <property type="entry name" value="excise"/>
    <property type="match status" value="1"/>
</dbReference>